<dbReference type="InterPro" id="IPR021512">
    <property type="entry name" value="DUF3173"/>
</dbReference>
<comment type="caution">
    <text evidence="1">The sequence shown here is derived from an EMBL/GenBank/DDBJ whole genome shotgun (WGS) entry which is preliminary data.</text>
</comment>
<proteinExistence type="predicted"/>
<sequence>MITLTKQDLIRLGFGPTQSQNIIRMSKYHMVQQGYSYYNSKRLGRVPVHAVEEILGISLDYTPLNEVSANG</sequence>
<gene>
    <name evidence="1" type="ORF">CKN69_06590</name>
</gene>
<dbReference type="Pfam" id="PF11372">
    <property type="entry name" value="DUF3173"/>
    <property type="match status" value="1"/>
</dbReference>
<evidence type="ECO:0000313" key="1">
    <source>
        <dbReference type="EMBL" id="TFJ27509.1"/>
    </source>
</evidence>
<dbReference type="EMBL" id="NRPP01000010">
    <property type="protein sequence ID" value="TFJ27509.1"/>
    <property type="molecule type" value="Genomic_DNA"/>
</dbReference>
<dbReference type="AlphaFoldDB" id="A0A7Z8CZ45"/>
<protein>
    <submittedName>
        <fullName evidence="1">DUF3173 domain-containing protein</fullName>
    </submittedName>
</protein>
<name>A0A7Z8CZ45_CARDV</name>
<evidence type="ECO:0000313" key="2">
    <source>
        <dbReference type="Proteomes" id="UP000297938"/>
    </source>
</evidence>
<organism evidence="1 2">
    <name type="scientific">Carnobacterium divergens</name>
    <name type="common">Lactobacillus divergens</name>
    <dbReference type="NCBI Taxonomy" id="2748"/>
    <lineage>
        <taxon>Bacteria</taxon>
        <taxon>Bacillati</taxon>
        <taxon>Bacillota</taxon>
        <taxon>Bacilli</taxon>
        <taxon>Lactobacillales</taxon>
        <taxon>Carnobacteriaceae</taxon>
        <taxon>Carnobacterium</taxon>
    </lineage>
</organism>
<reference evidence="1 2" key="1">
    <citation type="journal article" date="2018" name="Int. J. Food Microbiol.">
        <title>Growth of Carnobacterium spp. isolated from chilled vacuum-packaged meat under relevant acidic conditions.</title>
        <authorList>
            <person name="Zhang P."/>
            <person name="Badoni M."/>
            <person name="Ganzle M."/>
            <person name="Yang X."/>
        </authorList>
    </citation>
    <scope>NUCLEOTIDE SEQUENCE [LARGE SCALE GENOMIC DNA]</scope>
    <source>
        <strain evidence="1 2">B2</strain>
    </source>
</reference>
<dbReference type="Proteomes" id="UP000297938">
    <property type="component" value="Unassembled WGS sequence"/>
</dbReference>
<dbReference type="RefSeq" id="WP_135026009.1">
    <property type="nucleotide sequence ID" value="NZ_JBFUWK010000004.1"/>
</dbReference>
<accession>A0A7Z8CZ45</accession>